<feature type="compositionally biased region" description="Polar residues" evidence="1">
    <location>
        <begin position="510"/>
        <end position="519"/>
    </location>
</feature>
<sequence length="532" mass="55417">MEGFFGLPVFWIKCRPRRLASNFFDLARSWINMKLLKNTRKKVVTLAVASALGGVAMMSAPAHAMNVAQDGKGEVLLFPYYTVKNGFDTIFSVVNTSDRTTLFKIRFREARNSREVRDFNVALSPHDVWTGGVTISGADGALVRTFDKSCTSPILPAGPNGSGQVEFTSIGYDGSDAQFAYDNGGRNLSRVQEGYVEIIEMAWSTIPEAAIPAAGTSIETVTQHVAGVPRSCATFDAAFLDPANLVNGPAGSGVFSTFTAPANVLVGNATLINIASGQAYDATPTAIQAFQDSNTIIFPPGGTGPSLADGEDSLSPAAVTANMLIDGVPQPLPVAPRAPLVATSVDAVSTLLMANSLINEYASGGTETSGAKTDAVVTFPTKHHYTDDGLVLSPGIPPFAQAFTPLGQSCDPIGLSIYDREEKTQVSVGQNQFSPAPSGPAGAAFCNEVNVVTFNAGAVLGSSVQLSVDTSTVGTAGWFNLILIGTAPLNGLSGLPAIGMSAVQRNNSVEAGNNRNYGSGSEHARNVVLGTP</sequence>
<dbReference type="Proteomes" id="UP000807785">
    <property type="component" value="Unassembled WGS sequence"/>
</dbReference>
<reference evidence="2" key="1">
    <citation type="submission" date="2020-10" db="EMBL/GenBank/DDBJ databases">
        <title>Connecting structure to function with the recovery of over 1000 high-quality activated sludge metagenome-assembled genomes encoding full-length rRNA genes using long-read sequencing.</title>
        <authorList>
            <person name="Singleton C.M."/>
            <person name="Petriglieri F."/>
            <person name="Kristensen J.M."/>
            <person name="Kirkegaard R.H."/>
            <person name="Michaelsen T.Y."/>
            <person name="Andersen M.H."/>
            <person name="Karst S.M."/>
            <person name="Dueholm M.S."/>
            <person name="Nielsen P.H."/>
            <person name="Albertsen M."/>
        </authorList>
    </citation>
    <scope>NUCLEOTIDE SEQUENCE</scope>
    <source>
        <strain evidence="2">Bjer_18-Q3-R1-45_BAT3C.347</strain>
    </source>
</reference>
<proteinExistence type="predicted"/>
<gene>
    <name evidence="2" type="ORF">IPH26_14815</name>
</gene>
<comment type="caution">
    <text evidence="2">The sequence shown here is derived from an EMBL/GenBank/DDBJ whole genome shotgun (WGS) entry which is preliminary data.</text>
</comment>
<dbReference type="EMBL" id="JADJEV010000004">
    <property type="protein sequence ID" value="MBK6974151.1"/>
    <property type="molecule type" value="Genomic_DNA"/>
</dbReference>
<evidence type="ECO:0000313" key="2">
    <source>
        <dbReference type="EMBL" id="MBK6974151.1"/>
    </source>
</evidence>
<feature type="region of interest" description="Disordered" evidence="1">
    <location>
        <begin position="510"/>
        <end position="532"/>
    </location>
</feature>
<organism evidence="2 3">
    <name type="scientific">Candidatus Methylophosphatis roskildensis</name>
    <dbReference type="NCBI Taxonomy" id="2899263"/>
    <lineage>
        <taxon>Bacteria</taxon>
        <taxon>Pseudomonadati</taxon>
        <taxon>Pseudomonadota</taxon>
        <taxon>Betaproteobacteria</taxon>
        <taxon>Nitrosomonadales</taxon>
        <taxon>Sterolibacteriaceae</taxon>
        <taxon>Candidatus Methylophosphatis</taxon>
    </lineage>
</organism>
<accession>A0A9D7E5H8</accession>
<name>A0A9D7E5H8_9PROT</name>
<dbReference type="AlphaFoldDB" id="A0A9D7E5H8"/>
<evidence type="ECO:0000256" key="1">
    <source>
        <dbReference type="SAM" id="MobiDB-lite"/>
    </source>
</evidence>
<protein>
    <submittedName>
        <fullName evidence="2">Uncharacterized protein</fullName>
    </submittedName>
</protein>
<evidence type="ECO:0000313" key="3">
    <source>
        <dbReference type="Proteomes" id="UP000807785"/>
    </source>
</evidence>